<sequence length="434" mass="48341">MISILVSLQWLVSPALRISIYPRRVWNRICGWNERNLSAGKEVLIKAVAQAIPTYAMGCFRLPISLVKEIQSMVANYCGTMVRLKDSLAQLEENVFPKALGGMGFRDLHAFNLAYVVQTGDGTRHLLGGAYMQRSISYEVGFGGELVRVALSRFGRIHGSTALLFPYSNPPGANDPHLRVCDLIDDSSKDWNQTLVRNLFWHDEAESILAIPLSSVEGEDFFVWHHTATGMFSVKSAYHVAVSLANRNQPSTSHPVPSPWKAVWSANVPGKVRVFIWKLAPNALPTGSNLFKKLRDVVLVFPYCGSEEEDTEHVFLRCPFARQVWALSNLRWSFISNYPADPCGWVEFLAQTLSRMTSPAASQSVGQFGGTPNRALIEQSYLSAGTFSPLPPIPCLFPAADCFFQQSYAPSPPVRWSPPGTQRVKLNFDELFLQ</sequence>
<evidence type="ECO:0000313" key="3">
    <source>
        <dbReference type="EMBL" id="KAK4402760.1"/>
    </source>
</evidence>
<organism evidence="3 4">
    <name type="scientific">Sesamum angolense</name>
    <dbReference type="NCBI Taxonomy" id="2727404"/>
    <lineage>
        <taxon>Eukaryota</taxon>
        <taxon>Viridiplantae</taxon>
        <taxon>Streptophyta</taxon>
        <taxon>Embryophyta</taxon>
        <taxon>Tracheophyta</taxon>
        <taxon>Spermatophyta</taxon>
        <taxon>Magnoliopsida</taxon>
        <taxon>eudicotyledons</taxon>
        <taxon>Gunneridae</taxon>
        <taxon>Pentapetalae</taxon>
        <taxon>asterids</taxon>
        <taxon>lamiids</taxon>
        <taxon>Lamiales</taxon>
        <taxon>Pedaliaceae</taxon>
        <taxon>Sesamum</taxon>
    </lineage>
</organism>
<dbReference type="EMBL" id="JACGWL010000005">
    <property type="protein sequence ID" value="KAK4402760.1"/>
    <property type="molecule type" value="Genomic_DNA"/>
</dbReference>
<protein>
    <recommendedName>
        <fullName evidence="2">Reverse transcriptase zinc-binding domain-containing protein</fullName>
    </recommendedName>
</protein>
<name>A0AAE1WZW3_9LAMI</name>
<accession>A0AAE1WZW3</accession>
<dbReference type="PANTHER" id="PTHR33116:SF86">
    <property type="entry name" value="REVERSE TRANSCRIPTASE DOMAIN-CONTAINING PROTEIN"/>
    <property type="match status" value="1"/>
</dbReference>
<dbReference type="Proteomes" id="UP001289374">
    <property type="component" value="Unassembled WGS sequence"/>
</dbReference>
<keyword evidence="4" id="KW-1185">Reference proteome</keyword>
<dbReference type="InterPro" id="IPR026960">
    <property type="entry name" value="RVT-Znf"/>
</dbReference>
<evidence type="ECO:0000259" key="2">
    <source>
        <dbReference type="Pfam" id="PF13966"/>
    </source>
</evidence>
<reference evidence="3" key="2">
    <citation type="journal article" date="2024" name="Plant">
        <title>Genomic evolution and insights into agronomic trait innovations of Sesamum species.</title>
        <authorList>
            <person name="Miao H."/>
            <person name="Wang L."/>
            <person name="Qu L."/>
            <person name="Liu H."/>
            <person name="Sun Y."/>
            <person name="Le M."/>
            <person name="Wang Q."/>
            <person name="Wei S."/>
            <person name="Zheng Y."/>
            <person name="Lin W."/>
            <person name="Duan Y."/>
            <person name="Cao H."/>
            <person name="Xiong S."/>
            <person name="Wang X."/>
            <person name="Wei L."/>
            <person name="Li C."/>
            <person name="Ma Q."/>
            <person name="Ju M."/>
            <person name="Zhao R."/>
            <person name="Li G."/>
            <person name="Mu C."/>
            <person name="Tian Q."/>
            <person name="Mei H."/>
            <person name="Zhang T."/>
            <person name="Gao T."/>
            <person name="Zhang H."/>
        </authorList>
    </citation>
    <scope>NUCLEOTIDE SEQUENCE</scope>
    <source>
        <strain evidence="3">K16</strain>
    </source>
</reference>
<proteinExistence type="predicted"/>
<reference evidence="3" key="1">
    <citation type="submission" date="2020-06" db="EMBL/GenBank/DDBJ databases">
        <authorList>
            <person name="Li T."/>
            <person name="Hu X."/>
            <person name="Zhang T."/>
            <person name="Song X."/>
            <person name="Zhang H."/>
            <person name="Dai N."/>
            <person name="Sheng W."/>
            <person name="Hou X."/>
            <person name="Wei L."/>
        </authorList>
    </citation>
    <scope>NUCLEOTIDE SEQUENCE</scope>
    <source>
        <strain evidence="3">K16</strain>
        <tissue evidence="3">Leaf</tissue>
    </source>
</reference>
<dbReference type="AlphaFoldDB" id="A0AAE1WZW3"/>
<keyword evidence="1" id="KW-0732">Signal</keyword>
<feature type="signal peptide" evidence="1">
    <location>
        <begin position="1"/>
        <end position="17"/>
    </location>
</feature>
<gene>
    <name evidence="3" type="ORF">Sango_1016700</name>
</gene>
<dbReference type="PANTHER" id="PTHR33116">
    <property type="entry name" value="REVERSE TRANSCRIPTASE ZINC-BINDING DOMAIN-CONTAINING PROTEIN-RELATED-RELATED"/>
    <property type="match status" value="1"/>
</dbReference>
<dbReference type="Pfam" id="PF13966">
    <property type="entry name" value="zf-RVT"/>
    <property type="match status" value="1"/>
</dbReference>
<evidence type="ECO:0000256" key="1">
    <source>
        <dbReference type="SAM" id="SignalP"/>
    </source>
</evidence>
<feature type="domain" description="Reverse transcriptase zinc-binding" evidence="2">
    <location>
        <begin position="232"/>
        <end position="325"/>
    </location>
</feature>
<feature type="chain" id="PRO_5042131326" description="Reverse transcriptase zinc-binding domain-containing protein" evidence="1">
    <location>
        <begin position="18"/>
        <end position="434"/>
    </location>
</feature>
<evidence type="ECO:0000313" key="4">
    <source>
        <dbReference type="Proteomes" id="UP001289374"/>
    </source>
</evidence>
<comment type="caution">
    <text evidence="3">The sequence shown here is derived from an EMBL/GenBank/DDBJ whole genome shotgun (WGS) entry which is preliminary data.</text>
</comment>